<reference evidence="3" key="1">
    <citation type="journal article" date="2019" name="Int. J. Syst. Evol. Microbiol.">
        <title>The Global Catalogue of Microorganisms (GCM) 10K type strain sequencing project: providing services to taxonomists for standard genome sequencing and annotation.</title>
        <authorList>
            <consortium name="The Broad Institute Genomics Platform"/>
            <consortium name="The Broad Institute Genome Sequencing Center for Infectious Disease"/>
            <person name="Wu L."/>
            <person name="Ma J."/>
        </authorList>
    </citation>
    <scope>NUCLEOTIDE SEQUENCE [LARGE SCALE GENOMIC DNA]</scope>
    <source>
        <strain evidence="3">KCTC 22558</strain>
    </source>
</reference>
<dbReference type="RefSeq" id="WP_189449091.1">
    <property type="nucleotide sequence ID" value="NZ_BMXY01000002.1"/>
</dbReference>
<gene>
    <name evidence="2" type="primary">ompW</name>
    <name evidence="2" type="ORF">GCM10008101_17710</name>
</gene>
<protein>
    <submittedName>
        <fullName evidence="2">Membrane protein</fullName>
    </submittedName>
</protein>
<feature type="signal peptide" evidence="1">
    <location>
        <begin position="1"/>
        <end position="21"/>
    </location>
</feature>
<dbReference type="Gene3D" id="2.40.160.20">
    <property type="match status" value="1"/>
</dbReference>
<dbReference type="InterPro" id="IPR005618">
    <property type="entry name" value="OMPW"/>
</dbReference>
<dbReference type="SUPFAM" id="SSF56925">
    <property type="entry name" value="OMPA-like"/>
    <property type="match status" value="1"/>
</dbReference>
<sequence>MKRHLILALVGTLAAAPCAFAQDAGTSASGSRFAIVGGVGLNHPTGSVEAGATRADLDGEAAATLSGSWFVNDNFAVEAWGADKAGYRVRTGDGKVASVDAQPYALSGQYHFGTPDRTVRPFVGLGYYEMNYDNETATSTGALAGQRIGVETAKGPMATVGADVTLGQHWFARGDVRYLHGSSDMSVNGTNVGEAKANPVVVGVGLGARW</sequence>
<dbReference type="Pfam" id="PF03922">
    <property type="entry name" value="OmpW"/>
    <property type="match status" value="1"/>
</dbReference>
<dbReference type="EMBL" id="BMXY01000002">
    <property type="protein sequence ID" value="GGZ64498.1"/>
    <property type="molecule type" value="Genomic_DNA"/>
</dbReference>
<dbReference type="PANTHER" id="PTHR36920">
    <property type="match status" value="1"/>
</dbReference>
<evidence type="ECO:0000313" key="3">
    <source>
        <dbReference type="Proteomes" id="UP000643403"/>
    </source>
</evidence>
<dbReference type="PANTHER" id="PTHR36920:SF1">
    <property type="entry name" value="OUTER MEMBRANE PROTEIN W"/>
    <property type="match status" value="1"/>
</dbReference>
<proteinExistence type="predicted"/>
<evidence type="ECO:0000256" key="1">
    <source>
        <dbReference type="SAM" id="SignalP"/>
    </source>
</evidence>
<evidence type="ECO:0000313" key="2">
    <source>
        <dbReference type="EMBL" id="GGZ64498.1"/>
    </source>
</evidence>
<feature type="chain" id="PRO_5047520563" evidence="1">
    <location>
        <begin position="22"/>
        <end position="210"/>
    </location>
</feature>
<accession>A0ABQ3C7A1</accession>
<dbReference type="InterPro" id="IPR011250">
    <property type="entry name" value="OMP/PagP_B-barrel"/>
</dbReference>
<organism evidence="2 3">
    <name type="scientific">Cognatilysobacter xinjiangensis</name>
    <dbReference type="NCBI Taxonomy" id="546892"/>
    <lineage>
        <taxon>Bacteria</taxon>
        <taxon>Pseudomonadati</taxon>
        <taxon>Pseudomonadota</taxon>
        <taxon>Gammaproteobacteria</taxon>
        <taxon>Lysobacterales</taxon>
        <taxon>Lysobacteraceae</taxon>
        <taxon>Cognatilysobacter</taxon>
    </lineage>
</organism>
<name>A0ABQ3C7A1_9GAMM</name>
<keyword evidence="1" id="KW-0732">Signal</keyword>
<keyword evidence="3" id="KW-1185">Reference proteome</keyword>
<dbReference type="Proteomes" id="UP000643403">
    <property type="component" value="Unassembled WGS sequence"/>
</dbReference>
<comment type="caution">
    <text evidence="2">The sequence shown here is derived from an EMBL/GenBank/DDBJ whole genome shotgun (WGS) entry which is preliminary data.</text>
</comment>